<dbReference type="EMBL" id="ML170159">
    <property type="protein sequence ID" value="TDL27466.1"/>
    <property type="molecule type" value="Genomic_DNA"/>
</dbReference>
<keyword evidence="2" id="KW-1185">Reference proteome</keyword>
<evidence type="ECO:0008006" key="3">
    <source>
        <dbReference type="Google" id="ProtNLM"/>
    </source>
</evidence>
<evidence type="ECO:0000313" key="1">
    <source>
        <dbReference type="EMBL" id="TDL27466.1"/>
    </source>
</evidence>
<proteinExistence type="predicted"/>
<dbReference type="VEuPathDB" id="FungiDB:BD410DRAFT_421655"/>
<evidence type="ECO:0000313" key="2">
    <source>
        <dbReference type="Proteomes" id="UP000294933"/>
    </source>
</evidence>
<accession>A0A4Y7QJE1</accession>
<gene>
    <name evidence="1" type="ORF">BD410DRAFT_421655</name>
</gene>
<reference evidence="1 2" key="1">
    <citation type="submission" date="2018-06" db="EMBL/GenBank/DDBJ databases">
        <title>A transcriptomic atlas of mushroom development highlights an independent origin of complex multicellularity.</title>
        <authorList>
            <consortium name="DOE Joint Genome Institute"/>
            <person name="Krizsan K."/>
            <person name="Almasi E."/>
            <person name="Merenyi Z."/>
            <person name="Sahu N."/>
            <person name="Viragh M."/>
            <person name="Koszo T."/>
            <person name="Mondo S."/>
            <person name="Kiss B."/>
            <person name="Balint B."/>
            <person name="Kues U."/>
            <person name="Barry K."/>
            <person name="Hegedus J.C."/>
            <person name="Henrissat B."/>
            <person name="Johnson J."/>
            <person name="Lipzen A."/>
            <person name="Ohm R."/>
            <person name="Nagy I."/>
            <person name="Pangilinan J."/>
            <person name="Yan J."/>
            <person name="Xiong Y."/>
            <person name="Grigoriev I.V."/>
            <person name="Hibbett D.S."/>
            <person name="Nagy L.G."/>
        </authorList>
    </citation>
    <scope>NUCLEOTIDE SEQUENCE [LARGE SCALE GENOMIC DNA]</scope>
    <source>
        <strain evidence="1 2">SZMC22713</strain>
    </source>
</reference>
<organism evidence="1 2">
    <name type="scientific">Rickenella mellea</name>
    <dbReference type="NCBI Taxonomy" id="50990"/>
    <lineage>
        <taxon>Eukaryota</taxon>
        <taxon>Fungi</taxon>
        <taxon>Dikarya</taxon>
        <taxon>Basidiomycota</taxon>
        <taxon>Agaricomycotina</taxon>
        <taxon>Agaricomycetes</taxon>
        <taxon>Hymenochaetales</taxon>
        <taxon>Rickenellaceae</taxon>
        <taxon>Rickenella</taxon>
    </lineage>
</organism>
<dbReference type="AlphaFoldDB" id="A0A4Y7QJE1"/>
<dbReference type="OrthoDB" id="3258324at2759"/>
<dbReference type="SUPFAM" id="SSF52047">
    <property type="entry name" value="RNI-like"/>
    <property type="match status" value="1"/>
</dbReference>
<name>A0A4Y7QJE1_9AGAM</name>
<dbReference type="Proteomes" id="UP000294933">
    <property type="component" value="Unassembled WGS sequence"/>
</dbReference>
<sequence length="494" mass="57100">MPHAFHVHNVSSSHLTSKLAKCISRRSHKLALPFANKAAKRPTTGPLQTPFRFDPSRIPTEIWLRILREATSFPSHLFDTPHEPSFLEQEKCRARRLPAYYGNLFTKRSLALVSHRWNSFSREFLYEFVWISSAAQAKALAHTLLMEFVRGVPQSSGWYIRRLHIETSTLNRCDPIDITTILDYAPRLTNYSDRQSVKRSVYESSDPRCSSQTHFSLLAQSNKELRRLAWTNYDDLPIYMHMESLLTKPSVLEYLEIISTSLSCVSFAPYLDTPHITLPALRSLKVEVDDFTFALLAAWDIPKLEALSVVSCEFNYSGRGFSAFFQAHGDHLHQLELGHSSSLVESQAPTRDPEPLSLAKWCPNLRELICSADTEWHWQTPDWIPPHILLPTHPKIEFIGIRDIDKRLVETDDTFTLLEQLCSLQRDAFPALRYIRDLSMESHVMRTYRPSTRIVNFWMQLLKRCQEQGVWLEDLKGVNITTRTLKRASMDIYP</sequence>
<dbReference type="InterPro" id="IPR032675">
    <property type="entry name" value="LRR_dom_sf"/>
</dbReference>
<dbReference type="Gene3D" id="3.80.10.10">
    <property type="entry name" value="Ribonuclease Inhibitor"/>
    <property type="match status" value="1"/>
</dbReference>
<protein>
    <recommendedName>
        <fullName evidence="3">F-box domain-containing protein</fullName>
    </recommendedName>
</protein>